<proteinExistence type="predicted"/>
<name>A0AAQ3UHY1_PASNO</name>
<keyword evidence="1" id="KW-0472">Membrane</keyword>
<feature type="transmembrane region" description="Helical" evidence="1">
    <location>
        <begin position="101"/>
        <end position="121"/>
    </location>
</feature>
<evidence type="ECO:0000313" key="2">
    <source>
        <dbReference type="EMBL" id="WVZ92609.1"/>
    </source>
</evidence>
<sequence length="387" mass="40411">MASNAVSPRSLAAATTPRGDDLVELPFALPVRARAILAGNDHDGGEVTPATRAAKFAVSVAVAGLLLLVSTTQCSGGGGGQEGGRQQQQCPAEAAMEARALWLNSAALFLGTLLGAAAVALHPLARRPPIVGVAVEHLSRLTETIAITAFAHDVCIFFKAVGIDGKAVSEGETKRYRVTPLVQVAVEHLTMATETVAVTAFAHDLCVLVKIWNWKELLHQPPPSPNLESTSTESEGNQVKSTMGVPFFVAFCAIHLAGKYLPLSLPVSARAALLAETNAAASPPARAARCAMSVAVAGLALLVSAQQYGQRQCPAAAVDARALWLNSAAMFLGTLLAAVAVELHPPARVTPLVQVAVEHLTMATETVAVTAFAHDLCVLVKIWNWKV</sequence>
<evidence type="ECO:0000256" key="1">
    <source>
        <dbReference type="SAM" id="Phobius"/>
    </source>
</evidence>
<dbReference type="Proteomes" id="UP001341281">
    <property type="component" value="Chromosome 09"/>
</dbReference>
<keyword evidence="1" id="KW-1133">Transmembrane helix</keyword>
<dbReference type="EMBL" id="CP144753">
    <property type="protein sequence ID" value="WVZ92609.1"/>
    <property type="molecule type" value="Genomic_DNA"/>
</dbReference>
<protein>
    <submittedName>
        <fullName evidence="2">Uncharacterized protein</fullName>
    </submittedName>
</protein>
<keyword evidence="3" id="KW-1185">Reference proteome</keyword>
<keyword evidence="1" id="KW-0812">Transmembrane</keyword>
<evidence type="ECO:0000313" key="3">
    <source>
        <dbReference type="Proteomes" id="UP001341281"/>
    </source>
</evidence>
<dbReference type="AlphaFoldDB" id="A0AAQ3UHY1"/>
<reference evidence="2 3" key="1">
    <citation type="submission" date="2024-02" db="EMBL/GenBank/DDBJ databases">
        <title>High-quality chromosome-scale genome assembly of Pensacola bahiagrass (Paspalum notatum Flugge var. saurae).</title>
        <authorList>
            <person name="Vega J.M."/>
            <person name="Podio M."/>
            <person name="Orjuela J."/>
            <person name="Siena L.A."/>
            <person name="Pessino S.C."/>
            <person name="Combes M.C."/>
            <person name="Mariac C."/>
            <person name="Albertini E."/>
            <person name="Pupilli F."/>
            <person name="Ortiz J.P.A."/>
            <person name="Leblanc O."/>
        </authorList>
    </citation>
    <scope>NUCLEOTIDE SEQUENCE [LARGE SCALE GENOMIC DNA]</scope>
    <source>
        <strain evidence="2">R1</strain>
        <tissue evidence="2">Leaf</tissue>
    </source>
</reference>
<organism evidence="2 3">
    <name type="scientific">Paspalum notatum var. saurae</name>
    <dbReference type="NCBI Taxonomy" id="547442"/>
    <lineage>
        <taxon>Eukaryota</taxon>
        <taxon>Viridiplantae</taxon>
        <taxon>Streptophyta</taxon>
        <taxon>Embryophyta</taxon>
        <taxon>Tracheophyta</taxon>
        <taxon>Spermatophyta</taxon>
        <taxon>Magnoliopsida</taxon>
        <taxon>Liliopsida</taxon>
        <taxon>Poales</taxon>
        <taxon>Poaceae</taxon>
        <taxon>PACMAD clade</taxon>
        <taxon>Panicoideae</taxon>
        <taxon>Andropogonodae</taxon>
        <taxon>Paspaleae</taxon>
        <taxon>Paspalinae</taxon>
        <taxon>Paspalum</taxon>
    </lineage>
</organism>
<accession>A0AAQ3UHY1</accession>
<gene>
    <name evidence="2" type="ORF">U9M48_038658</name>
</gene>